<accession>A0A0C2JRC5</accession>
<reference evidence="2 3" key="1">
    <citation type="journal article" date="2014" name="Genome Biol. Evol.">
        <title>The genome of the myxosporean Thelohanellus kitauei shows adaptations to nutrient acquisition within its fish host.</title>
        <authorList>
            <person name="Yang Y."/>
            <person name="Xiong J."/>
            <person name="Zhou Z."/>
            <person name="Huo F."/>
            <person name="Miao W."/>
            <person name="Ran C."/>
            <person name="Liu Y."/>
            <person name="Zhang J."/>
            <person name="Feng J."/>
            <person name="Wang M."/>
            <person name="Wang M."/>
            <person name="Wang L."/>
            <person name="Yao B."/>
        </authorList>
    </citation>
    <scope>NUCLEOTIDE SEQUENCE [LARGE SCALE GENOMIC DNA]</scope>
    <source>
        <strain evidence="2">Wuqing</strain>
    </source>
</reference>
<evidence type="ECO:0000313" key="2">
    <source>
        <dbReference type="EMBL" id="KII71953.1"/>
    </source>
</evidence>
<dbReference type="PANTHER" id="PTHR36571:SF1">
    <property type="entry name" value="PROTEIN YGIW"/>
    <property type="match status" value="1"/>
</dbReference>
<protein>
    <submittedName>
        <fullName evidence="2">Protein YgiW</fullName>
    </submittedName>
</protein>
<dbReference type="InterPro" id="IPR036700">
    <property type="entry name" value="BOBF_sf"/>
</dbReference>
<keyword evidence="1" id="KW-0732">Signal</keyword>
<dbReference type="NCBIfam" id="NF033674">
    <property type="entry name" value="stress_OB_fold"/>
    <property type="match status" value="1"/>
</dbReference>
<evidence type="ECO:0000313" key="3">
    <source>
        <dbReference type="Proteomes" id="UP000031668"/>
    </source>
</evidence>
<keyword evidence="3" id="KW-1185">Reference proteome</keyword>
<dbReference type="Pfam" id="PF04076">
    <property type="entry name" value="BOF"/>
    <property type="match status" value="1"/>
</dbReference>
<dbReference type="Proteomes" id="UP000031668">
    <property type="component" value="Unassembled WGS sequence"/>
</dbReference>
<dbReference type="EMBL" id="JWZT01001528">
    <property type="protein sequence ID" value="KII71953.1"/>
    <property type="molecule type" value="Genomic_DNA"/>
</dbReference>
<organism evidence="2 3">
    <name type="scientific">Thelohanellus kitauei</name>
    <name type="common">Myxosporean</name>
    <dbReference type="NCBI Taxonomy" id="669202"/>
    <lineage>
        <taxon>Eukaryota</taxon>
        <taxon>Metazoa</taxon>
        <taxon>Cnidaria</taxon>
        <taxon>Myxozoa</taxon>
        <taxon>Myxosporea</taxon>
        <taxon>Bivalvulida</taxon>
        <taxon>Platysporina</taxon>
        <taxon>Myxobolidae</taxon>
        <taxon>Thelohanellus</taxon>
    </lineage>
</organism>
<name>A0A0C2JRC5_THEKT</name>
<dbReference type="SUPFAM" id="SSF101756">
    <property type="entry name" value="Hypothetical protein YgiW"/>
    <property type="match status" value="1"/>
</dbReference>
<comment type="caution">
    <text evidence="2">The sequence shown here is derived from an EMBL/GenBank/DDBJ whole genome shotgun (WGS) entry which is preliminary data.</text>
</comment>
<dbReference type="PANTHER" id="PTHR36571">
    <property type="entry name" value="PROTEIN YGIW"/>
    <property type="match status" value="1"/>
</dbReference>
<dbReference type="InterPro" id="IPR005220">
    <property type="entry name" value="CarO-like"/>
</dbReference>
<gene>
    <name evidence="2" type="ORF">RF11_04479</name>
</gene>
<sequence length="129" mass="14292">MDDTDLAQPGSAYARQEVTVAEAKTMHDDRQVTLTGTISGRADDDHYWLKDSTGRIRVDIDDDDDDDDRYLIGKKVRVTGEIDRDDGYSEINPSLSDGSCNFGQLTDEKISGIQLRTPVLAMADTTSDF</sequence>
<dbReference type="AlphaFoldDB" id="A0A0C2JRC5"/>
<proteinExistence type="predicted"/>
<evidence type="ECO:0000256" key="1">
    <source>
        <dbReference type="ARBA" id="ARBA00022729"/>
    </source>
</evidence>
<dbReference type="Gene3D" id="2.40.50.200">
    <property type="entry name" value="Bacterial OB-fold"/>
    <property type="match status" value="1"/>
</dbReference>